<dbReference type="Pfam" id="PF10081">
    <property type="entry name" value="Abhydrolase_9"/>
    <property type="match status" value="1"/>
</dbReference>
<sequence>ERAPDERPKVLVFGESLGAWSSSDVVMHRGIEGFDHYGIDRALWFGLPGLAKWSKNGMRDGSSVLVPDGTVGTFDNFDEFAALTDEEKDGLRAVILDHDNDPIAQVSLRLAVKEPVWLRTQDRGRNVPEEMEWTPLLTFIQVAVDAMNAMKVIPGEFKSFGHDYRGDTARFVHAAYRFPPVTDAQMEQVTETLLQLELERGERIKQKAAPEAPGGEPGAKRTKGPKYLRDRRLGDQQCEPIEATTGHAEGDYQ</sequence>
<evidence type="ECO:0000256" key="1">
    <source>
        <dbReference type="SAM" id="MobiDB-lite"/>
    </source>
</evidence>
<feature type="region of interest" description="Disordered" evidence="1">
    <location>
        <begin position="204"/>
        <end position="253"/>
    </location>
</feature>
<feature type="non-terminal residue" evidence="3">
    <location>
        <position position="1"/>
    </location>
</feature>
<evidence type="ECO:0000313" key="3">
    <source>
        <dbReference type="EMBL" id="VAW03797.1"/>
    </source>
</evidence>
<organism evidence="3">
    <name type="scientific">hydrothermal vent metagenome</name>
    <dbReference type="NCBI Taxonomy" id="652676"/>
    <lineage>
        <taxon>unclassified sequences</taxon>
        <taxon>metagenomes</taxon>
        <taxon>ecological metagenomes</taxon>
    </lineage>
</organism>
<dbReference type="EMBL" id="UOEI01000377">
    <property type="protein sequence ID" value="VAW03797.1"/>
    <property type="molecule type" value="Genomic_DNA"/>
</dbReference>
<feature type="domain" description="Alpha/beta-hydrolase catalytic" evidence="2">
    <location>
        <begin position="3"/>
        <end position="188"/>
    </location>
</feature>
<accession>A0A3B0SRZ4</accession>
<name>A0A3B0SRZ4_9ZZZZ</name>
<protein>
    <recommendedName>
        <fullName evidence="2">Alpha/beta-hydrolase catalytic domain-containing protein</fullName>
    </recommendedName>
</protein>
<evidence type="ECO:0000259" key="2">
    <source>
        <dbReference type="Pfam" id="PF10081"/>
    </source>
</evidence>
<reference evidence="3" key="1">
    <citation type="submission" date="2018-06" db="EMBL/GenBank/DDBJ databases">
        <authorList>
            <person name="Zhirakovskaya E."/>
        </authorList>
    </citation>
    <scope>NUCLEOTIDE SEQUENCE</scope>
</reference>
<gene>
    <name evidence="3" type="ORF">MNBD_ACTINO01-399</name>
</gene>
<dbReference type="InterPro" id="IPR027787">
    <property type="entry name" value="Alpha/beta-hydrolase_catalytic"/>
</dbReference>
<proteinExistence type="predicted"/>
<dbReference type="AlphaFoldDB" id="A0A3B0SRZ4"/>